<dbReference type="PANTHER" id="PTHR44051">
    <property type="entry name" value="GLUTATHIONE S-TRANSFERASE-RELATED"/>
    <property type="match status" value="1"/>
</dbReference>
<reference evidence="3" key="1">
    <citation type="submission" date="2023-04" db="EMBL/GenBank/DDBJ databases">
        <title>Black Yeasts Isolated from many extreme environments.</title>
        <authorList>
            <person name="Coleine C."/>
            <person name="Stajich J.E."/>
            <person name="Selbmann L."/>
        </authorList>
    </citation>
    <scope>NUCLEOTIDE SEQUENCE</scope>
    <source>
        <strain evidence="3">CCFEE 5312</strain>
    </source>
</reference>
<protein>
    <submittedName>
        <fullName evidence="3">Glutathione S-transferase 2</fullName>
        <ecNumber evidence="3">2.5.1.18</ecNumber>
    </submittedName>
</protein>
<evidence type="ECO:0000256" key="1">
    <source>
        <dbReference type="SAM" id="MobiDB-lite"/>
    </source>
</evidence>
<feature type="region of interest" description="Disordered" evidence="1">
    <location>
        <begin position="130"/>
        <end position="158"/>
    </location>
</feature>
<keyword evidence="4" id="KW-1185">Reference proteome</keyword>
<dbReference type="PROSITE" id="PS50405">
    <property type="entry name" value="GST_CTER"/>
    <property type="match status" value="1"/>
</dbReference>
<gene>
    <name evidence="3" type="primary">GST2_1</name>
    <name evidence="3" type="ORF">LTR09_003443</name>
</gene>
<dbReference type="Gene3D" id="1.20.1050.10">
    <property type="match status" value="1"/>
</dbReference>
<proteinExistence type="predicted"/>
<feature type="compositionally biased region" description="Basic and acidic residues" evidence="1">
    <location>
        <begin position="144"/>
        <end position="158"/>
    </location>
</feature>
<dbReference type="Proteomes" id="UP001271007">
    <property type="component" value="Unassembled WGS sequence"/>
</dbReference>
<evidence type="ECO:0000259" key="2">
    <source>
        <dbReference type="PROSITE" id="PS50405"/>
    </source>
</evidence>
<dbReference type="SUPFAM" id="SSF47616">
    <property type="entry name" value="GST C-terminal domain-like"/>
    <property type="match status" value="1"/>
</dbReference>
<dbReference type="AlphaFoldDB" id="A0AAJ0GE21"/>
<accession>A0AAJ0GE21</accession>
<organism evidence="3 4">
    <name type="scientific">Extremus antarcticus</name>
    <dbReference type="NCBI Taxonomy" id="702011"/>
    <lineage>
        <taxon>Eukaryota</taxon>
        <taxon>Fungi</taxon>
        <taxon>Dikarya</taxon>
        <taxon>Ascomycota</taxon>
        <taxon>Pezizomycotina</taxon>
        <taxon>Dothideomycetes</taxon>
        <taxon>Dothideomycetidae</taxon>
        <taxon>Mycosphaerellales</taxon>
        <taxon>Extremaceae</taxon>
        <taxon>Extremus</taxon>
    </lineage>
</organism>
<evidence type="ECO:0000313" key="3">
    <source>
        <dbReference type="EMBL" id="KAK3055523.1"/>
    </source>
</evidence>
<evidence type="ECO:0000313" key="4">
    <source>
        <dbReference type="Proteomes" id="UP001271007"/>
    </source>
</evidence>
<sequence>MNAGVGPMQGQANHFKRYAPEQIEYGINRYQNETRRLYGVLDKHLNDAKTEYLVGNKWAGSPLVHGLAYVDLHNRGHIRFTDAEQINVDDLPTLKKWEDRMWAREAVQKGANVPEPYKMKELLADKEAMEKHAAQGREWVQQGMKEDAEKNKARAAEK</sequence>
<dbReference type="PANTHER" id="PTHR44051:SF8">
    <property type="entry name" value="GLUTATHIONE S-TRANSFERASE GSTA"/>
    <property type="match status" value="1"/>
</dbReference>
<dbReference type="EC" id="2.5.1.18" evidence="3"/>
<dbReference type="InterPro" id="IPR036282">
    <property type="entry name" value="Glutathione-S-Trfase_C_sf"/>
</dbReference>
<feature type="domain" description="GST C-terminal" evidence="2">
    <location>
        <begin position="1"/>
        <end position="122"/>
    </location>
</feature>
<dbReference type="InterPro" id="IPR010987">
    <property type="entry name" value="Glutathione-S-Trfase_C-like"/>
</dbReference>
<dbReference type="GO" id="GO:0004364">
    <property type="term" value="F:glutathione transferase activity"/>
    <property type="evidence" value="ECO:0007669"/>
    <property type="project" value="UniProtKB-EC"/>
</dbReference>
<dbReference type="EMBL" id="JAWDJX010000008">
    <property type="protein sequence ID" value="KAK3055523.1"/>
    <property type="molecule type" value="Genomic_DNA"/>
</dbReference>
<name>A0AAJ0GE21_9PEZI</name>
<comment type="caution">
    <text evidence="3">The sequence shown here is derived from an EMBL/GenBank/DDBJ whole genome shotgun (WGS) entry which is preliminary data.</text>
</comment>
<keyword evidence="3" id="KW-0808">Transferase</keyword>